<evidence type="ECO:0000313" key="2">
    <source>
        <dbReference type="EMBL" id="AHC14608.1"/>
    </source>
</evidence>
<name>V5WFQ2_9SPIO</name>
<gene>
    <name evidence="2" type="ORF">L21SP2_1207</name>
</gene>
<proteinExistence type="predicted"/>
<evidence type="ECO:0000256" key="1">
    <source>
        <dbReference type="SAM" id="MobiDB-lite"/>
    </source>
</evidence>
<accession>V5WFQ2</accession>
<dbReference type="STRING" id="1307761.L21SP2_1207"/>
<evidence type="ECO:0000313" key="3">
    <source>
        <dbReference type="Proteomes" id="UP000018680"/>
    </source>
</evidence>
<reference evidence="2 3" key="1">
    <citation type="journal article" date="2015" name="Stand. Genomic Sci.">
        <title>Complete genome sequence and description of Salinispira pacifica gen. nov., sp. nov., a novel spirochaete isolated form a hypersaline microbial mat.</title>
        <authorList>
            <person name="Ben Hania W."/>
            <person name="Joseph M."/>
            <person name="Schumann P."/>
            <person name="Bunk B."/>
            <person name="Fiebig A."/>
            <person name="Sproer C."/>
            <person name="Klenk H.P."/>
            <person name="Fardeau M.L."/>
            <person name="Spring S."/>
        </authorList>
    </citation>
    <scope>NUCLEOTIDE SEQUENCE [LARGE SCALE GENOMIC DNA]</scope>
    <source>
        <strain evidence="2 3">L21-RPul-D2</strain>
    </source>
</reference>
<protein>
    <submittedName>
        <fullName evidence="2">Uncharacterized protein</fullName>
    </submittedName>
</protein>
<dbReference type="AlphaFoldDB" id="V5WFQ2"/>
<organism evidence="2 3">
    <name type="scientific">Salinispira pacifica</name>
    <dbReference type="NCBI Taxonomy" id="1307761"/>
    <lineage>
        <taxon>Bacteria</taxon>
        <taxon>Pseudomonadati</taxon>
        <taxon>Spirochaetota</taxon>
        <taxon>Spirochaetia</taxon>
        <taxon>Spirochaetales</taxon>
        <taxon>Spirochaetaceae</taxon>
        <taxon>Salinispira</taxon>
    </lineage>
</organism>
<dbReference type="InterPro" id="IPR046118">
    <property type="entry name" value="DUF6115"/>
</dbReference>
<feature type="compositionally biased region" description="Polar residues" evidence="1">
    <location>
        <begin position="138"/>
        <end position="148"/>
    </location>
</feature>
<keyword evidence="3" id="KW-1185">Reference proteome</keyword>
<dbReference type="Proteomes" id="UP000018680">
    <property type="component" value="Chromosome"/>
</dbReference>
<dbReference type="HOGENOM" id="CLU_1325562_0_0_12"/>
<sequence length="207" mass="23616">MYLALRHQITRNYNSENFIDRLQKEVNGVITDLNQTTEMNVQIISHESEKLKKLEKKVEERIAEMQQIYTLLDSRDSRYQEILDNARRIQKTPGHPADPSKAYRKASAPRQHGDPGATSIQSRLTSPGIHETDIHETQVNMTEPSPETQADAPVQIPEHTEGDSDNDNLTPREKVMGYYHQGRELDDIAARTGLPLGEVELIIELHK</sequence>
<dbReference type="EMBL" id="CP006939">
    <property type="protein sequence ID" value="AHC14608.1"/>
    <property type="molecule type" value="Genomic_DNA"/>
</dbReference>
<dbReference type="KEGG" id="slr:L21SP2_1207"/>
<feature type="region of interest" description="Disordered" evidence="1">
    <location>
        <begin position="138"/>
        <end position="171"/>
    </location>
</feature>
<feature type="region of interest" description="Disordered" evidence="1">
    <location>
        <begin position="87"/>
        <end position="126"/>
    </location>
</feature>
<dbReference type="Pfam" id="PF19610">
    <property type="entry name" value="DUF6115"/>
    <property type="match status" value="1"/>
</dbReference>